<dbReference type="EMBL" id="CH902640">
    <property type="protein sequence ID" value="KPU77394.1"/>
    <property type="molecule type" value="Genomic_DNA"/>
</dbReference>
<reference evidence="2" key="3">
    <citation type="submission" date="2015-10" db="EMBL/GenBank/DDBJ databases">
        <authorList>
            <consortium name="FlyBase"/>
        </authorList>
    </citation>
    <scope>NUCLEOTIDE SEQUENCE</scope>
    <source>
        <strain evidence="2">TSC#14024-0371.13</strain>
    </source>
</reference>
<keyword evidence="3" id="KW-1185">Reference proteome</keyword>
<reference evidence="2" key="2">
    <citation type="journal article" date="2008" name="Bioinformatics">
        <title>Assembly reconciliation.</title>
        <authorList>
            <person name="Zimin A.V."/>
            <person name="Smith D.R."/>
            <person name="Sutton G."/>
            <person name="Yorke J.A."/>
        </authorList>
    </citation>
    <scope>NUCLEOTIDE SEQUENCE</scope>
    <source>
        <strain evidence="2">TSC#14024-0371.13</strain>
    </source>
</reference>
<name>A0A0P8XRX1_DROAN</name>
<reference evidence="2 3" key="1">
    <citation type="journal article" date="2007" name="Nature">
        <title>Evolution of genes and genomes on the Drosophila phylogeny.</title>
        <authorList>
            <consortium name="Drosophila 12 Genomes Consortium"/>
            <person name="Clark A.G."/>
            <person name="Eisen M.B."/>
            <person name="Smith D.R."/>
            <person name="Bergman C.M."/>
            <person name="Oliver B."/>
            <person name="Markow T.A."/>
            <person name="Kaufman T.C."/>
            <person name="Kellis M."/>
            <person name="Gelbart W."/>
            <person name="Iyer V.N."/>
            <person name="Pollard D.A."/>
            <person name="Sackton T.B."/>
            <person name="Larracuente A.M."/>
            <person name="Singh N.D."/>
            <person name="Abad J.P."/>
            <person name="Abt D.N."/>
            <person name="Adryan B."/>
            <person name="Aguade M."/>
            <person name="Akashi H."/>
            <person name="Anderson W.W."/>
            <person name="Aquadro C.F."/>
            <person name="Ardell D.H."/>
            <person name="Arguello R."/>
            <person name="Artieri C.G."/>
            <person name="Barbash D.A."/>
            <person name="Barker D."/>
            <person name="Barsanti P."/>
            <person name="Batterham P."/>
            <person name="Batzoglou S."/>
            <person name="Begun D."/>
            <person name="Bhutkar A."/>
            <person name="Blanco E."/>
            <person name="Bosak S.A."/>
            <person name="Bradley R.K."/>
            <person name="Brand A.D."/>
            <person name="Brent M.R."/>
            <person name="Brooks A.N."/>
            <person name="Brown R.H."/>
            <person name="Butlin R.K."/>
            <person name="Caggese C."/>
            <person name="Calvi B.R."/>
            <person name="Bernardo de Carvalho A."/>
            <person name="Caspi A."/>
            <person name="Castrezana S."/>
            <person name="Celniker S.E."/>
            <person name="Chang J.L."/>
            <person name="Chapple C."/>
            <person name="Chatterji S."/>
            <person name="Chinwalla A."/>
            <person name="Civetta A."/>
            <person name="Clifton S.W."/>
            <person name="Comeron J.M."/>
            <person name="Costello J.C."/>
            <person name="Coyne J.A."/>
            <person name="Daub J."/>
            <person name="David R.G."/>
            <person name="Delcher A.L."/>
            <person name="Delehaunty K."/>
            <person name="Do C.B."/>
            <person name="Ebling H."/>
            <person name="Edwards K."/>
            <person name="Eickbush T."/>
            <person name="Evans J.D."/>
            <person name="Filipski A."/>
            <person name="Findeiss S."/>
            <person name="Freyhult E."/>
            <person name="Fulton L."/>
            <person name="Fulton R."/>
            <person name="Garcia A.C."/>
            <person name="Gardiner A."/>
            <person name="Garfield D.A."/>
            <person name="Garvin B.E."/>
            <person name="Gibson G."/>
            <person name="Gilbert D."/>
            <person name="Gnerre S."/>
            <person name="Godfrey J."/>
            <person name="Good R."/>
            <person name="Gotea V."/>
            <person name="Gravely B."/>
            <person name="Greenberg A.J."/>
            <person name="Griffiths-Jones S."/>
            <person name="Gross S."/>
            <person name="Guigo R."/>
            <person name="Gustafson E.A."/>
            <person name="Haerty W."/>
            <person name="Hahn M.W."/>
            <person name="Halligan D.L."/>
            <person name="Halpern A.L."/>
            <person name="Halter G.M."/>
            <person name="Han M.V."/>
            <person name="Heger A."/>
            <person name="Hillier L."/>
            <person name="Hinrichs A.S."/>
            <person name="Holmes I."/>
            <person name="Hoskins R.A."/>
            <person name="Hubisz M.J."/>
            <person name="Hultmark D."/>
            <person name="Huntley M.A."/>
            <person name="Jaffe D.B."/>
            <person name="Jagadeeshan S."/>
            <person name="Jeck W.R."/>
            <person name="Johnson J."/>
            <person name="Jones C.D."/>
            <person name="Jordan W.C."/>
            <person name="Karpen G.H."/>
            <person name="Kataoka E."/>
            <person name="Keightley P.D."/>
            <person name="Kheradpour P."/>
            <person name="Kirkness E.F."/>
            <person name="Koerich L.B."/>
            <person name="Kristiansen K."/>
            <person name="Kudrna D."/>
            <person name="Kulathinal R.J."/>
            <person name="Kumar S."/>
            <person name="Kwok R."/>
            <person name="Lander E."/>
            <person name="Langley C.H."/>
            <person name="Lapoint R."/>
            <person name="Lazzaro B.P."/>
            <person name="Lee S.J."/>
            <person name="Levesque L."/>
            <person name="Li R."/>
            <person name="Lin C.F."/>
            <person name="Lin M.F."/>
            <person name="Lindblad-Toh K."/>
            <person name="Llopart A."/>
            <person name="Long M."/>
            <person name="Low L."/>
            <person name="Lozovsky E."/>
            <person name="Lu J."/>
            <person name="Luo M."/>
            <person name="Machado C.A."/>
            <person name="Makalowski W."/>
            <person name="Marzo M."/>
            <person name="Matsuda M."/>
            <person name="Matzkin L."/>
            <person name="McAllister B."/>
            <person name="McBride C.S."/>
            <person name="McKernan B."/>
            <person name="McKernan K."/>
            <person name="Mendez-Lago M."/>
            <person name="Minx P."/>
            <person name="Mollenhauer M.U."/>
            <person name="Montooth K."/>
            <person name="Mount S.M."/>
            <person name="Mu X."/>
            <person name="Myers E."/>
            <person name="Negre B."/>
            <person name="Newfeld S."/>
            <person name="Nielsen R."/>
            <person name="Noor M.A."/>
            <person name="O'Grady P."/>
            <person name="Pachter L."/>
            <person name="Papaceit M."/>
            <person name="Parisi M.J."/>
            <person name="Parisi M."/>
            <person name="Parts L."/>
            <person name="Pedersen J.S."/>
            <person name="Pesole G."/>
            <person name="Phillippy A.M."/>
            <person name="Ponting C.P."/>
            <person name="Pop M."/>
            <person name="Porcelli D."/>
            <person name="Powell J.R."/>
            <person name="Prohaska S."/>
            <person name="Pruitt K."/>
            <person name="Puig M."/>
            <person name="Quesneville H."/>
            <person name="Ram K.R."/>
            <person name="Rand D."/>
            <person name="Rasmussen M.D."/>
            <person name="Reed L.K."/>
            <person name="Reenan R."/>
            <person name="Reily A."/>
            <person name="Remington K.A."/>
            <person name="Rieger T.T."/>
            <person name="Ritchie M.G."/>
            <person name="Robin C."/>
            <person name="Rogers Y.H."/>
            <person name="Rohde C."/>
            <person name="Rozas J."/>
            <person name="Rubenfield M.J."/>
            <person name="Ruiz A."/>
            <person name="Russo S."/>
            <person name="Salzberg S.L."/>
            <person name="Sanchez-Gracia A."/>
            <person name="Saranga D.J."/>
            <person name="Sato H."/>
            <person name="Schaeffer S.W."/>
            <person name="Schatz M.C."/>
            <person name="Schlenke T."/>
            <person name="Schwartz R."/>
            <person name="Segarra C."/>
            <person name="Singh R.S."/>
            <person name="Sirot L."/>
            <person name="Sirota M."/>
            <person name="Sisneros N.B."/>
            <person name="Smith C.D."/>
            <person name="Smith T.F."/>
            <person name="Spieth J."/>
            <person name="Stage D.E."/>
            <person name="Stark A."/>
            <person name="Stephan W."/>
            <person name="Strausberg R.L."/>
            <person name="Strempel S."/>
            <person name="Sturgill D."/>
            <person name="Sutton G."/>
            <person name="Sutton G.G."/>
            <person name="Tao W."/>
            <person name="Teichmann S."/>
            <person name="Tobari Y.N."/>
            <person name="Tomimura Y."/>
            <person name="Tsolas J.M."/>
            <person name="Valente V.L."/>
            <person name="Venter E."/>
            <person name="Venter J.C."/>
            <person name="Vicario S."/>
            <person name="Vieira F.G."/>
            <person name="Vilella A.J."/>
            <person name="Villasante A."/>
            <person name="Walenz B."/>
            <person name="Wang J."/>
            <person name="Wasserman M."/>
            <person name="Watts T."/>
            <person name="Wilson D."/>
            <person name="Wilson R.K."/>
            <person name="Wing R.A."/>
            <person name="Wolfner M.F."/>
            <person name="Wong A."/>
            <person name="Wong G.K."/>
            <person name="Wu C.I."/>
            <person name="Wu G."/>
            <person name="Yamamoto D."/>
            <person name="Yang H.P."/>
            <person name="Yang S.P."/>
            <person name="Yorke J.A."/>
            <person name="Yoshida K."/>
            <person name="Zdobnov E."/>
            <person name="Zhang P."/>
            <person name="Zhang Y."/>
            <person name="Zimin A.V."/>
            <person name="Baldwin J."/>
            <person name="Abdouelleil A."/>
            <person name="Abdulkadir J."/>
            <person name="Abebe A."/>
            <person name="Abera B."/>
            <person name="Abreu J."/>
            <person name="Acer S.C."/>
            <person name="Aftuck L."/>
            <person name="Alexander A."/>
            <person name="An P."/>
            <person name="Anderson E."/>
            <person name="Anderson S."/>
            <person name="Arachi H."/>
            <person name="Azer M."/>
            <person name="Bachantsang P."/>
            <person name="Barry A."/>
            <person name="Bayul T."/>
            <person name="Berlin A."/>
            <person name="Bessette D."/>
            <person name="Bloom T."/>
            <person name="Blye J."/>
            <person name="Boguslavskiy L."/>
            <person name="Bonnet C."/>
            <person name="Boukhgalter B."/>
            <person name="Bourzgui I."/>
            <person name="Brown A."/>
            <person name="Cahill P."/>
            <person name="Channer S."/>
            <person name="Cheshatsang Y."/>
            <person name="Chuda L."/>
            <person name="Citroen M."/>
            <person name="Collymore A."/>
            <person name="Cooke P."/>
            <person name="Costello M."/>
            <person name="D'Aco K."/>
            <person name="Daza R."/>
            <person name="De Haan G."/>
            <person name="DeGray S."/>
            <person name="DeMaso C."/>
            <person name="Dhargay N."/>
            <person name="Dooley K."/>
            <person name="Dooley E."/>
            <person name="Doricent M."/>
            <person name="Dorje P."/>
            <person name="Dorjee K."/>
            <person name="Dupes A."/>
            <person name="Elong R."/>
            <person name="Falk J."/>
            <person name="Farina A."/>
            <person name="Faro S."/>
            <person name="Ferguson D."/>
            <person name="Fisher S."/>
            <person name="Foley C.D."/>
            <person name="Franke A."/>
            <person name="Friedrich D."/>
            <person name="Gadbois L."/>
            <person name="Gearin G."/>
            <person name="Gearin C.R."/>
            <person name="Giannoukos G."/>
            <person name="Goode T."/>
            <person name="Graham J."/>
            <person name="Grandbois E."/>
            <person name="Grewal S."/>
            <person name="Gyaltsen K."/>
            <person name="Hafez N."/>
            <person name="Hagos B."/>
            <person name="Hall J."/>
            <person name="Henson C."/>
            <person name="Hollinger A."/>
            <person name="Honan T."/>
            <person name="Huard M.D."/>
            <person name="Hughes L."/>
            <person name="Hurhula B."/>
            <person name="Husby M.E."/>
            <person name="Kamat A."/>
            <person name="Kanga B."/>
            <person name="Kashin S."/>
            <person name="Khazanovich D."/>
            <person name="Kisner P."/>
            <person name="Lance K."/>
            <person name="Lara M."/>
            <person name="Lee W."/>
            <person name="Lennon N."/>
            <person name="Letendre F."/>
            <person name="LeVine R."/>
            <person name="Lipovsky A."/>
            <person name="Liu X."/>
            <person name="Liu J."/>
            <person name="Liu S."/>
            <person name="Lokyitsang T."/>
            <person name="Lokyitsang Y."/>
            <person name="Lubonja R."/>
            <person name="Lui A."/>
            <person name="MacDonald P."/>
            <person name="Magnisalis V."/>
            <person name="Maru K."/>
            <person name="Matthews C."/>
            <person name="McCusker W."/>
            <person name="McDonough S."/>
            <person name="Mehta T."/>
            <person name="Meldrim J."/>
            <person name="Meneus L."/>
            <person name="Mihai O."/>
            <person name="Mihalev A."/>
            <person name="Mihova T."/>
            <person name="Mittelman R."/>
            <person name="Mlenga V."/>
            <person name="Montmayeur A."/>
            <person name="Mulrain L."/>
            <person name="Navidi A."/>
            <person name="Naylor J."/>
            <person name="Negash T."/>
            <person name="Nguyen T."/>
            <person name="Nguyen N."/>
            <person name="Nicol R."/>
            <person name="Norbu C."/>
            <person name="Norbu N."/>
            <person name="Novod N."/>
            <person name="O'Neill B."/>
            <person name="Osman S."/>
            <person name="Markiewicz E."/>
            <person name="Oyono O.L."/>
            <person name="Patti C."/>
            <person name="Phunkhang P."/>
            <person name="Pierre F."/>
            <person name="Priest M."/>
            <person name="Raghuraman S."/>
            <person name="Rege F."/>
            <person name="Reyes R."/>
            <person name="Rise C."/>
            <person name="Rogov P."/>
            <person name="Ross K."/>
            <person name="Ryan E."/>
            <person name="Settipalli S."/>
            <person name="Shea T."/>
            <person name="Sherpa N."/>
            <person name="Shi L."/>
            <person name="Shih D."/>
            <person name="Sparrow T."/>
            <person name="Spaulding J."/>
            <person name="Stalker J."/>
            <person name="Stange-Thomann N."/>
            <person name="Stavropoulos S."/>
            <person name="Stone C."/>
            <person name="Strader C."/>
            <person name="Tesfaye S."/>
            <person name="Thomson T."/>
            <person name="Thoulutsang Y."/>
            <person name="Thoulutsang D."/>
            <person name="Topham K."/>
            <person name="Topping I."/>
            <person name="Tsamla T."/>
            <person name="Vassiliev H."/>
            <person name="Vo A."/>
            <person name="Wangchuk T."/>
            <person name="Wangdi T."/>
            <person name="Weiand M."/>
            <person name="Wilkinson J."/>
            <person name="Wilson A."/>
            <person name="Yadav S."/>
            <person name="Young G."/>
            <person name="Yu Q."/>
            <person name="Zembek L."/>
            <person name="Zhong D."/>
            <person name="Zimmer A."/>
            <person name="Zwirko Z."/>
            <person name="Jaffe D.B."/>
            <person name="Alvarez P."/>
            <person name="Brockman W."/>
            <person name="Butler J."/>
            <person name="Chin C."/>
            <person name="Gnerre S."/>
            <person name="Grabherr M."/>
            <person name="Kleber M."/>
            <person name="Mauceli E."/>
            <person name="MacCallum I."/>
        </authorList>
    </citation>
    <scope>NUCLEOTIDE SEQUENCE [LARGE SCALE GENOMIC DNA]</scope>
    <source>
        <strain evidence="2">TSC#14024-0371.13</strain>
        <strain evidence="3">Tucson 14024-0371.13</strain>
    </source>
</reference>
<sequence>MFVFLWRNCGRYKQLLESFEEKLQNEAHFCVTRPSDCGLAMVNSNGRFEAILSLSHVLSPPWWCTRLIPALLSFLALLLHSASHFNSGLAKKKT</sequence>
<accession>A0A0P8XRX1</accession>
<protein>
    <submittedName>
        <fullName evidence="1">Uncharacterized protein, isoform A</fullName>
    </submittedName>
    <submittedName>
        <fullName evidence="2">Uncharacterized protein, isoform B</fullName>
    </submittedName>
</protein>
<evidence type="ECO:0000313" key="3">
    <source>
        <dbReference type="Proteomes" id="UP000007801"/>
    </source>
</evidence>
<organism evidence="2 3">
    <name type="scientific">Drosophila ananassae</name>
    <name type="common">Fruit fly</name>
    <dbReference type="NCBI Taxonomy" id="7217"/>
    <lineage>
        <taxon>Eukaryota</taxon>
        <taxon>Metazoa</taxon>
        <taxon>Ecdysozoa</taxon>
        <taxon>Arthropoda</taxon>
        <taxon>Hexapoda</taxon>
        <taxon>Insecta</taxon>
        <taxon>Pterygota</taxon>
        <taxon>Neoptera</taxon>
        <taxon>Endopterygota</taxon>
        <taxon>Diptera</taxon>
        <taxon>Brachycera</taxon>
        <taxon>Muscomorpha</taxon>
        <taxon>Ephydroidea</taxon>
        <taxon>Drosophilidae</taxon>
        <taxon>Drosophila</taxon>
        <taxon>Sophophora</taxon>
    </lineage>
</organism>
<dbReference type="EMBL" id="CH902640">
    <property type="protein sequence ID" value="KPU77395.1"/>
    <property type="molecule type" value="Genomic_DNA"/>
</dbReference>
<dbReference type="Proteomes" id="UP000007801">
    <property type="component" value="Unassembled WGS sequence"/>
</dbReference>
<dbReference type="AlphaFoldDB" id="A0A0P8XRX1"/>
<proteinExistence type="predicted"/>
<gene>
    <name evidence="2" type="primary">Dana\GF28011</name>
    <name evidence="2" type="ORF">GF28011</name>
</gene>
<evidence type="ECO:0000313" key="2">
    <source>
        <dbReference type="EMBL" id="KPU77395.1"/>
    </source>
</evidence>
<evidence type="ECO:0000313" key="1">
    <source>
        <dbReference type="EMBL" id="KPU77394.1"/>
    </source>
</evidence>